<reference evidence="3" key="1">
    <citation type="journal article" date="2019" name="Int. J. Syst. Evol. Microbiol.">
        <title>The Global Catalogue of Microorganisms (GCM) 10K type strain sequencing project: providing services to taxonomists for standard genome sequencing and annotation.</title>
        <authorList>
            <consortium name="The Broad Institute Genomics Platform"/>
            <consortium name="The Broad Institute Genome Sequencing Center for Infectious Disease"/>
            <person name="Wu L."/>
            <person name="Ma J."/>
        </authorList>
    </citation>
    <scope>NUCLEOTIDE SEQUENCE [LARGE SCALE GENOMIC DNA]</scope>
    <source>
        <strain evidence="3">CCUG 48884</strain>
    </source>
</reference>
<keyword evidence="3" id="KW-1185">Reference proteome</keyword>
<protein>
    <recommendedName>
        <fullName evidence="4">Lipoprotein</fullName>
    </recommendedName>
</protein>
<keyword evidence="1" id="KW-0732">Signal</keyword>
<comment type="caution">
    <text evidence="2">The sequence shown here is derived from an EMBL/GenBank/DDBJ whole genome shotgun (WGS) entry which is preliminary data.</text>
</comment>
<organism evidence="2 3">
    <name type="scientific">Thauera mechernichensis</name>
    <dbReference type="NCBI Taxonomy" id="82788"/>
    <lineage>
        <taxon>Bacteria</taxon>
        <taxon>Pseudomonadati</taxon>
        <taxon>Pseudomonadota</taxon>
        <taxon>Betaproteobacteria</taxon>
        <taxon>Rhodocyclales</taxon>
        <taxon>Zoogloeaceae</taxon>
        <taxon>Thauera</taxon>
    </lineage>
</organism>
<dbReference type="RefSeq" id="WP_277831199.1">
    <property type="nucleotide sequence ID" value="NZ_JARQZE010000002.1"/>
</dbReference>
<proteinExistence type="predicted"/>
<feature type="chain" id="PRO_5046872916" description="Lipoprotein" evidence="1">
    <location>
        <begin position="23"/>
        <end position="104"/>
    </location>
</feature>
<evidence type="ECO:0008006" key="4">
    <source>
        <dbReference type="Google" id="ProtNLM"/>
    </source>
</evidence>
<feature type="signal peptide" evidence="1">
    <location>
        <begin position="1"/>
        <end position="22"/>
    </location>
</feature>
<sequence length="104" mass="10862">MQTSLPSRLALACVALTLAACAQTPGNRQADEPPQLSKRGDIIAWNNASAFGPVPSHLASTGALRCAALDTDKVKYRPLGYHSAARGLDGLPLPGGGYYCVPRD</sequence>
<accession>A0ABW3WEZ8</accession>
<evidence type="ECO:0000256" key="1">
    <source>
        <dbReference type="SAM" id="SignalP"/>
    </source>
</evidence>
<dbReference type="Proteomes" id="UP001597158">
    <property type="component" value="Unassembled WGS sequence"/>
</dbReference>
<dbReference type="EMBL" id="JBHTMC010000024">
    <property type="protein sequence ID" value="MFD1264114.1"/>
    <property type="molecule type" value="Genomic_DNA"/>
</dbReference>
<evidence type="ECO:0000313" key="3">
    <source>
        <dbReference type="Proteomes" id="UP001597158"/>
    </source>
</evidence>
<evidence type="ECO:0000313" key="2">
    <source>
        <dbReference type="EMBL" id="MFD1264114.1"/>
    </source>
</evidence>
<name>A0ABW3WEZ8_9RHOO</name>
<gene>
    <name evidence="2" type="ORF">ACFQ4M_11015</name>
</gene>